<evidence type="ECO:0000256" key="1">
    <source>
        <dbReference type="ARBA" id="ARBA00022737"/>
    </source>
</evidence>
<organism evidence="5 6">
    <name type="scientific">Rhodosorus marinus</name>
    <dbReference type="NCBI Taxonomy" id="101924"/>
    <lineage>
        <taxon>Eukaryota</taxon>
        <taxon>Rhodophyta</taxon>
        <taxon>Stylonematophyceae</taxon>
        <taxon>Stylonematales</taxon>
        <taxon>Stylonemataceae</taxon>
        <taxon>Rhodosorus</taxon>
    </lineage>
</organism>
<feature type="compositionally biased region" description="Polar residues" evidence="3">
    <location>
        <begin position="283"/>
        <end position="298"/>
    </location>
</feature>
<feature type="domain" description="PUM-HD" evidence="4">
    <location>
        <begin position="438"/>
        <end position="779"/>
    </location>
</feature>
<dbReference type="Pfam" id="PF00806">
    <property type="entry name" value="PUF"/>
    <property type="match status" value="8"/>
</dbReference>
<name>A0AAV8UNA8_9RHOD</name>
<reference evidence="5 6" key="1">
    <citation type="journal article" date="2023" name="Nat. Commun.">
        <title>Origin of minicircular mitochondrial genomes in red algae.</title>
        <authorList>
            <person name="Lee Y."/>
            <person name="Cho C.H."/>
            <person name="Lee Y.M."/>
            <person name="Park S.I."/>
            <person name="Yang J.H."/>
            <person name="West J.A."/>
            <person name="Bhattacharya D."/>
            <person name="Yoon H.S."/>
        </authorList>
    </citation>
    <scope>NUCLEOTIDE SEQUENCE [LARGE SCALE GENOMIC DNA]</scope>
    <source>
        <strain evidence="5 6">CCMP1338</strain>
        <tissue evidence="5">Whole cell</tissue>
    </source>
</reference>
<dbReference type="InterPro" id="IPR033133">
    <property type="entry name" value="PUM-HD"/>
</dbReference>
<dbReference type="Proteomes" id="UP001157974">
    <property type="component" value="Unassembled WGS sequence"/>
</dbReference>
<dbReference type="FunFam" id="1.25.10.10:FF:000237">
    <property type="entry name" value="Pumilio homolog 9"/>
    <property type="match status" value="1"/>
</dbReference>
<feature type="repeat" description="Pumilio" evidence="2">
    <location>
        <begin position="571"/>
        <end position="606"/>
    </location>
</feature>
<dbReference type="InterPro" id="IPR011989">
    <property type="entry name" value="ARM-like"/>
</dbReference>
<dbReference type="GO" id="GO:0003729">
    <property type="term" value="F:mRNA binding"/>
    <property type="evidence" value="ECO:0007669"/>
    <property type="project" value="TreeGrafter"/>
</dbReference>
<proteinExistence type="predicted"/>
<dbReference type="EMBL" id="JAMWBK010000006">
    <property type="protein sequence ID" value="KAJ8903959.1"/>
    <property type="molecule type" value="Genomic_DNA"/>
</dbReference>
<dbReference type="InterPro" id="IPR001313">
    <property type="entry name" value="Pumilio_RNA-bd_rpt"/>
</dbReference>
<dbReference type="AlphaFoldDB" id="A0AAV8UNA8"/>
<dbReference type="SUPFAM" id="SSF48371">
    <property type="entry name" value="ARM repeat"/>
    <property type="match status" value="1"/>
</dbReference>
<dbReference type="GO" id="GO:0010608">
    <property type="term" value="P:post-transcriptional regulation of gene expression"/>
    <property type="evidence" value="ECO:0007669"/>
    <property type="project" value="TreeGrafter"/>
</dbReference>
<gene>
    <name evidence="5" type="ORF">NDN08_000490</name>
</gene>
<accession>A0AAV8UNA8</accession>
<comment type="caution">
    <text evidence="5">The sequence shown here is derived from an EMBL/GenBank/DDBJ whole genome shotgun (WGS) entry which is preliminary data.</text>
</comment>
<dbReference type="InterPro" id="IPR016024">
    <property type="entry name" value="ARM-type_fold"/>
</dbReference>
<dbReference type="PROSITE" id="PS50302">
    <property type="entry name" value="PUM"/>
    <property type="match status" value="7"/>
</dbReference>
<feature type="region of interest" description="Disordered" evidence="3">
    <location>
        <begin position="283"/>
        <end position="308"/>
    </location>
</feature>
<keyword evidence="6" id="KW-1185">Reference proteome</keyword>
<evidence type="ECO:0000256" key="3">
    <source>
        <dbReference type="SAM" id="MobiDB-lite"/>
    </source>
</evidence>
<evidence type="ECO:0000256" key="2">
    <source>
        <dbReference type="PROSITE-ProRule" id="PRU00317"/>
    </source>
</evidence>
<dbReference type="PROSITE" id="PS50303">
    <property type="entry name" value="PUM_HD"/>
    <property type="match status" value="1"/>
</dbReference>
<feature type="repeat" description="Pumilio" evidence="2">
    <location>
        <begin position="643"/>
        <end position="678"/>
    </location>
</feature>
<feature type="region of interest" description="Disordered" evidence="3">
    <location>
        <begin position="1"/>
        <end position="28"/>
    </location>
</feature>
<feature type="repeat" description="Pumilio" evidence="2">
    <location>
        <begin position="462"/>
        <end position="497"/>
    </location>
</feature>
<feature type="repeat" description="Pumilio" evidence="2">
    <location>
        <begin position="679"/>
        <end position="714"/>
    </location>
</feature>
<dbReference type="CDD" id="cd07920">
    <property type="entry name" value="Pumilio"/>
    <property type="match status" value="1"/>
</dbReference>
<dbReference type="SMART" id="SM00025">
    <property type="entry name" value="Pumilio"/>
    <property type="match status" value="9"/>
</dbReference>
<dbReference type="PANTHER" id="PTHR12537:SF13">
    <property type="entry name" value="PUMILIO HOMOLOGY DOMAIN FAMILY MEMBER 4"/>
    <property type="match status" value="1"/>
</dbReference>
<dbReference type="GO" id="GO:0005737">
    <property type="term" value="C:cytoplasm"/>
    <property type="evidence" value="ECO:0007669"/>
    <property type="project" value="TreeGrafter"/>
</dbReference>
<dbReference type="Gene3D" id="1.25.10.10">
    <property type="entry name" value="Leucine-rich Repeat Variant"/>
    <property type="match status" value="1"/>
</dbReference>
<keyword evidence="1" id="KW-0677">Repeat</keyword>
<evidence type="ECO:0000313" key="5">
    <source>
        <dbReference type="EMBL" id="KAJ8903959.1"/>
    </source>
</evidence>
<feature type="repeat" description="Pumilio" evidence="2">
    <location>
        <begin position="607"/>
        <end position="642"/>
    </location>
</feature>
<sequence>MPWVSSTREPLQNAQAGNQEALSGREPSESVLAVNKVPGGHATHAGDVYQQGGANTLNEFGEVVSFVRVVKGELPRAEEKEPVQLRTERTLNAKPHEVSFSESVEKEESSAESYHGQVPDRSSTASAPPDFEMTSRALFGFMEGYSTAFTDGRQQQNISDPNYNALKEVNDPDDLSAQSRGLSAKFSQLAVADQPRLRREDSDASVEDLINRARMPPLHSSGLARDDSELSLSSLAHVPDSSGSDLFVRDRAQIAADGDVVKANIRGISTLPPAPSMLNSEMWKQQPQSALDGTSARNDGSGAKLPAQNAGNYFENPAEHAMPSYGSQFAPFQPIHTPWMPNGMSFGRGQVETFRPAFPAAVLPYTSSKATPSAYEANGLIPGYNGIPVEPNPSLRAEHPNFGRSVQRSSPKAPEQTVFDNHRGRGPLYNSNHAGSMPRPQKVAGLNSTSASSTLKLNHFSEAVGRVKELARDQHGCRYLQTKLEEGNKQYTSIIFEECFDEFVDLMVDPFGNYLCQKLFEHCDDSQRLMLIEFCAHSLARVSANMHGTRAVQRMVECFSTEEQITTACSALAPSAVLLMKDINGNHVIQRCLHRMDSKHNQFVYDAVAGNCLDLATHRHGCCVMQRCIDHASPAQRDQLVSQVTSNALLLVQNPYGNYVVQYVLELGDIGYTMEIIKRLQGHVGELSTQKFSSNVVEKCLQQGNAETRSILIEELISDSDMIGRLLHDAYGNYVIQRSLQLARSPQLEALCEAIRPHLPSLKSSPYGKRIQSKILKRFPKNRDREEFSM</sequence>
<feature type="repeat" description="Pumilio" evidence="2">
    <location>
        <begin position="498"/>
        <end position="533"/>
    </location>
</feature>
<feature type="repeat" description="Pumilio" evidence="2">
    <location>
        <begin position="715"/>
        <end position="753"/>
    </location>
</feature>
<dbReference type="InterPro" id="IPR033712">
    <property type="entry name" value="Pumilio_RNA-bd"/>
</dbReference>
<evidence type="ECO:0000259" key="4">
    <source>
        <dbReference type="PROSITE" id="PS50303"/>
    </source>
</evidence>
<feature type="compositionally biased region" description="Basic and acidic residues" evidence="3">
    <location>
        <begin position="94"/>
        <end position="109"/>
    </location>
</feature>
<feature type="compositionally biased region" description="Polar residues" evidence="3">
    <location>
        <begin position="1"/>
        <end position="21"/>
    </location>
</feature>
<evidence type="ECO:0000313" key="6">
    <source>
        <dbReference type="Proteomes" id="UP001157974"/>
    </source>
</evidence>
<protein>
    <recommendedName>
        <fullName evidence="4">PUM-HD domain-containing protein</fullName>
    </recommendedName>
</protein>
<dbReference type="PANTHER" id="PTHR12537">
    <property type="entry name" value="RNA BINDING PROTEIN PUMILIO-RELATED"/>
    <property type="match status" value="1"/>
</dbReference>
<feature type="region of interest" description="Disordered" evidence="3">
    <location>
        <begin position="94"/>
        <end position="130"/>
    </location>
</feature>